<evidence type="ECO:0000256" key="2">
    <source>
        <dbReference type="SAM" id="MobiDB-lite"/>
    </source>
</evidence>
<keyword evidence="4" id="KW-1185">Reference proteome</keyword>
<evidence type="ECO:0000256" key="1">
    <source>
        <dbReference type="SAM" id="Coils"/>
    </source>
</evidence>
<accession>A0AAD3H418</accession>
<dbReference type="EMBL" id="BLLK01000038">
    <property type="protein sequence ID" value="GFH49832.1"/>
    <property type="molecule type" value="Genomic_DNA"/>
</dbReference>
<dbReference type="Proteomes" id="UP001054902">
    <property type="component" value="Unassembled WGS sequence"/>
</dbReference>
<feature type="coiled-coil region" evidence="1">
    <location>
        <begin position="67"/>
        <end position="115"/>
    </location>
</feature>
<organism evidence="3 4">
    <name type="scientific">Chaetoceros tenuissimus</name>
    <dbReference type="NCBI Taxonomy" id="426638"/>
    <lineage>
        <taxon>Eukaryota</taxon>
        <taxon>Sar</taxon>
        <taxon>Stramenopiles</taxon>
        <taxon>Ochrophyta</taxon>
        <taxon>Bacillariophyta</taxon>
        <taxon>Coscinodiscophyceae</taxon>
        <taxon>Chaetocerotophycidae</taxon>
        <taxon>Chaetocerotales</taxon>
        <taxon>Chaetocerotaceae</taxon>
        <taxon>Chaetoceros</taxon>
    </lineage>
</organism>
<comment type="caution">
    <text evidence="3">The sequence shown here is derived from an EMBL/GenBank/DDBJ whole genome shotgun (WGS) entry which is preliminary data.</text>
</comment>
<feature type="region of interest" description="Disordered" evidence="2">
    <location>
        <begin position="1"/>
        <end position="60"/>
    </location>
</feature>
<keyword evidence="1" id="KW-0175">Coiled coil</keyword>
<dbReference type="AlphaFoldDB" id="A0AAD3H418"/>
<proteinExistence type="predicted"/>
<sequence>MNISLSQKNPEEEVTARDRVIPHSIQKEKNPQDADVTPSPSIANKFPSEKSNSSASLKAMKKKCHEITKLQKLIQAEDDKIAQLENELVLAQQKEDDIMKRIHELEKQSRMMEQQELSDDEASLVSRRACDSSIDREQLFLQLASRDRAIKAMEDALAENLKKMQEIEITK</sequence>
<gene>
    <name evidence="3" type="ORF">CTEN210_06308</name>
</gene>
<reference evidence="3 4" key="1">
    <citation type="journal article" date="2021" name="Sci. Rep.">
        <title>The genome of the diatom Chaetoceros tenuissimus carries an ancient integrated fragment of an extant virus.</title>
        <authorList>
            <person name="Hongo Y."/>
            <person name="Kimura K."/>
            <person name="Takaki Y."/>
            <person name="Yoshida Y."/>
            <person name="Baba S."/>
            <person name="Kobayashi G."/>
            <person name="Nagasaki K."/>
            <person name="Hano T."/>
            <person name="Tomaru Y."/>
        </authorList>
    </citation>
    <scope>NUCLEOTIDE SEQUENCE [LARGE SCALE GENOMIC DNA]</scope>
    <source>
        <strain evidence="3 4">NIES-3715</strain>
    </source>
</reference>
<evidence type="ECO:0000313" key="4">
    <source>
        <dbReference type="Proteomes" id="UP001054902"/>
    </source>
</evidence>
<evidence type="ECO:0000313" key="3">
    <source>
        <dbReference type="EMBL" id="GFH49832.1"/>
    </source>
</evidence>
<feature type="compositionally biased region" description="Basic and acidic residues" evidence="2">
    <location>
        <begin position="9"/>
        <end position="32"/>
    </location>
</feature>
<protein>
    <submittedName>
        <fullName evidence="3">Uncharacterized protein</fullName>
    </submittedName>
</protein>
<name>A0AAD3H418_9STRA</name>